<gene>
    <name evidence="1" type="ORF">AAE02nite_17280</name>
</gene>
<protein>
    <submittedName>
        <fullName evidence="1">Uncharacterized protein</fullName>
    </submittedName>
</protein>
<comment type="caution">
    <text evidence="1">The sequence shown here is derived from an EMBL/GenBank/DDBJ whole genome shotgun (WGS) entry which is preliminary data.</text>
</comment>
<proteinExistence type="predicted"/>
<evidence type="ECO:0000313" key="2">
    <source>
        <dbReference type="Proteomes" id="UP000321532"/>
    </source>
</evidence>
<accession>A0A512AWI1</accession>
<reference evidence="1 2" key="1">
    <citation type="submission" date="2019-07" db="EMBL/GenBank/DDBJ databases">
        <title>Whole genome shotgun sequence of Adhaeribacter aerolatus NBRC 106133.</title>
        <authorList>
            <person name="Hosoyama A."/>
            <person name="Uohara A."/>
            <person name="Ohji S."/>
            <person name="Ichikawa N."/>
        </authorList>
    </citation>
    <scope>NUCLEOTIDE SEQUENCE [LARGE SCALE GENOMIC DNA]</scope>
    <source>
        <strain evidence="1 2">NBRC 106133</strain>
    </source>
</reference>
<keyword evidence="2" id="KW-1185">Reference proteome</keyword>
<sequence>MNLTKIKVNRKYLVDPITREYLCVALKKGKDWEPNNQKSLPGFMDSRTNLDNPESELVTGEFNDNSFYEKWIRNGTNYILR</sequence>
<evidence type="ECO:0000313" key="1">
    <source>
        <dbReference type="EMBL" id="GEO04064.1"/>
    </source>
</evidence>
<organism evidence="1 2">
    <name type="scientific">Adhaeribacter aerolatus</name>
    <dbReference type="NCBI Taxonomy" id="670289"/>
    <lineage>
        <taxon>Bacteria</taxon>
        <taxon>Pseudomonadati</taxon>
        <taxon>Bacteroidota</taxon>
        <taxon>Cytophagia</taxon>
        <taxon>Cytophagales</taxon>
        <taxon>Hymenobacteraceae</taxon>
        <taxon>Adhaeribacter</taxon>
    </lineage>
</organism>
<dbReference type="AlphaFoldDB" id="A0A512AWI1"/>
<dbReference type="Proteomes" id="UP000321532">
    <property type="component" value="Unassembled WGS sequence"/>
</dbReference>
<dbReference type="EMBL" id="BJYS01000010">
    <property type="protein sequence ID" value="GEO04064.1"/>
    <property type="molecule type" value="Genomic_DNA"/>
</dbReference>
<name>A0A512AWI1_9BACT</name>